<dbReference type="OrthoDB" id="9809450at2"/>
<keyword evidence="7" id="KW-1185">Reference proteome</keyword>
<keyword evidence="3" id="KW-0547">Nucleotide-binding</keyword>
<sequence length="247" mass="27255">MEKNQVVTFQDVSFSYGGMPILEDVSFSIPERTFISIVGPNAGGKTTLLKLMLGLLKPSKGTIEVFGQYPEKARTRIGYMPQYVQFDPNFPVSVLEVVLMGRLGAGKGMRIGPYSKTDKAIALEALQELEMEKAKNRPFIVLSGGQRQRVLIARALAAEPDLLLLDEPTSNVDMAVETELFELLNSMSQTITIVVVSHDLGFVSQYVESVVCVNRQVMMHPTTAVTGEVISECYGSNIRMVRHNHKG</sequence>
<dbReference type="InterPro" id="IPR017871">
    <property type="entry name" value="ABC_transporter-like_CS"/>
</dbReference>
<evidence type="ECO:0000313" key="7">
    <source>
        <dbReference type="Proteomes" id="UP000198744"/>
    </source>
</evidence>
<evidence type="ECO:0000256" key="2">
    <source>
        <dbReference type="ARBA" id="ARBA00022448"/>
    </source>
</evidence>
<organism evidence="6 7">
    <name type="scientific">Syntrophus gentianae</name>
    <dbReference type="NCBI Taxonomy" id="43775"/>
    <lineage>
        <taxon>Bacteria</taxon>
        <taxon>Pseudomonadati</taxon>
        <taxon>Thermodesulfobacteriota</taxon>
        <taxon>Syntrophia</taxon>
        <taxon>Syntrophales</taxon>
        <taxon>Syntrophaceae</taxon>
        <taxon>Syntrophus</taxon>
    </lineage>
</organism>
<name>A0A1H7V609_9BACT</name>
<dbReference type="FunFam" id="3.40.50.300:FF:000134">
    <property type="entry name" value="Iron-enterobactin ABC transporter ATP-binding protein"/>
    <property type="match status" value="1"/>
</dbReference>
<comment type="similarity">
    <text evidence="1">Belongs to the ABC transporter superfamily.</text>
</comment>
<dbReference type="Gene3D" id="3.40.50.300">
    <property type="entry name" value="P-loop containing nucleotide triphosphate hydrolases"/>
    <property type="match status" value="1"/>
</dbReference>
<keyword evidence="4 6" id="KW-0067">ATP-binding</keyword>
<evidence type="ECO:0000313" key="6">
    <source>
        <dbReference type="EMBL" id="SEM04636.1"/>
    </source>
</evidence>
<accession>A0A1H7V609</accession>
<dbReference type="SUPFAM" id="SSF52540">
    <property type="entry name" value="P-loop containing nucleoside triphosphate hydrolases"/>
    <property type="match status" value="1"/>
</dbReference>
<evidence type="ECO:0000256" key="1">
    <source>
        <dbReference type="ARBA" id="ARBA00005417"/>
    </source>
</evidence>
<dbReference type="InterPro" id="IPR027417">
    <property type="entry name" value="P-loop_NTPase"/>
</dbReference>
<evidence type="ECO:0000259" key="5">
    <source>
        <dbReference type="PROSITE" id="PS50893"/>
    </source>
</evidence>
<dbReference type="InterPro" id="IPR003593">
    <property type="entry name" value="AAA+_ATPase"/>
</dbReference>
<dbReference type="GO" id="GO:0005524">
    <property type="term" value="F:ATP binding"/>
    <property type="evidence" value="ECO:0007669"/>
    <property type="project" value="UniProtKB-KW"/>
</dbReference>
<dbReference type="Pfam" id="PF00005">
    <property type="entry name" value="ABC_tran"/>
    <property type="match status" value="1"/>
</dbReference>
<feature type="domain" description="ABC transporter" evidence="5">
    <location>
        <begin position="7"/>
        <end position="240"/>
    </location>
</feature>
<proteinExistence type="inferred from homology"/>
<dbReference type="PROSITE" id="PS50893">
    <property type="entry name" value="ABC_TRANSPORTER_2"/>
    <property type="match status" value="1"/>
</dbReference>
<keyword evidence="2" id="KW-0813">Transport</keyword>
<evidence type="ECO:0000256" key="4">
    <source>
        <dbReference type="ARBA" id="ARBA00022840"/>
    </source>
</evidence>
<reference evidence="6 7" key="1">
    <citation type="submission" date="2016-10" db="EMBL/GenBank/DDBJ databases">
        <authorList>
            <person name="de Groot N.N."/>
        </authorList>
    </citation>
    <scope>NUCLEOTIDE SEQUENCE [LARGE SCALE GENOMIC DNA]</scope>
    <source>
        <strain evidence="6 7">DSM 8423</strain>
    </source>
</reference>
<dbReference type="CDD" id="cd03235">
    <property type="entry name" value="ABC_Metallic_Cations"/>
    <property type="match status" value="1"/>
</dbReference>
<dbReference type="InterPro" id="IPR003439">
    <property type="entry name" value="ABC_transporter-like_ATP-bd"/>
</dbReference>
<dbReference type="EMBL" id="FOBS01000003">
    <property type="protein sequence ID" value="SEM04636.1"/>
    <property type="molecule type" value="Genomic_DNA"/>
</dbReference>
<dbReference type="SMART" id="SM00382">
    <property type="entry name" value="AAA"/>
    <property type="match status" value="1"/>
</dbReference>
<dbReference type="RefSeq" id="WP_093882190.1">
    <property type="nucleotide sequence ID" value="NZ_FOBS01000003.1"/>
</dbReference>
<dbReference type="InterPro" id="IPR050153">
    <property type="entry name" value="Metal_Ion_Import_ABC"/>
</dbReference>
<dbReference type="Proteomes" id="UP000198744">
    <property type="component" value="Unassembled WGS sequence"/>
</dbReference>
<evidence type="ECO:0000256" key="3">
    <source>
        <dbReference type="ARBA" id="ARBA00022741"/>
    </source>
</evidence>
<dbReference type="GO" id="GO:0016887">
    <property type="term" value="F:ATP hydrolysis activity"/>
    <property type="evidence" value="ECO:0007669"/>
    <property type="project" value="InterPro"/>
</dbReference>
<dbReference type="STRING" id="43775.SAMN04489760_10348"/>
<dbReference type="AlphaFoldDB" id="A0A1H7V609"/>
<dbReference type="PROSITE" id="PS00211">
    <property type="entry name" value="ABC_TRANSPORTER_1"/>
    <property type="match status" value="1"/>
</dbReference>
<gene>
    <name evidence="6" type="ORF">SAMN04489760_10348</name>
</gene>
<protein>
    <submittedName>
        <fullName evidence="6">Zinc transport system ATP-binding protein</fullName>
    </submittedName>
</protein>
<dbReference type="PANTHER" id="PTHR42734:SF17">
    <property type="entry name" value="METAL TRANSPORT SYSTEM ATP-BINDING PROTEIN TM_0124-RELATED"/>
    <property type="match status" value="1"/>
</dbReference>
<dbReference type="PANTHER" id="PTHR42734">
    <property type="entry name" value="METAL TRANSPORT SYSTEM ATP-BINDING PROTEIN TM_0124-RELATED"/>
    <property type="match status" value="1"/>
</dbReference>